<dbReference type="InterPro" id="IPR003789">
    <property type="entry name" value="Asn/Gln_tRNA_amidoTrase-B-like"/>
</dbReference>
<protein>
    <recommendedName>
        <fullName evidence="7">Asn/Gln amidotransferase domain-containing protein</fullName>
    </recommendedName>
</protein>
<dbReference type="Pfam" id="PF02637">
    <property type="entry name" value="GatB_Yqey"/>
    <property type="match status" value="1"/>
</dbReference>
<feature type="non-terminal residue" evidence="8">
    <location>
        <position position="1"/>
    </location>
</feature>
<dbReference type="SMART" id="SM00845">
    <property type="entry name" value="GatB_Yqey"/>
    <property type="match status" value="1"/>
</dbReference>
<accession>X0VBN2</accession>
<dbReference type="GO" id="GO:0006412">
    <property type="term" value="P:translation"/>
    <property type="evidence" value="ECO:0007669"/>
    <property type="project" value="UniProtKB-KW"/>
</dbReference>
<dbReference type="GO" id="GO:0005524">
    <property type="term" value="F:ATP binding"/>
    <property type="evidence" value="ECO:0007669"/>
    <property type="project" value="UniProtKB-KW"/>
</dbReference>
<keyword evidence="4" id="KW-0648">Protein biosynthesis</keyword>
<comment type="catalytic activity">
    <reaction evidence="6">
        <text>L-glutamyl-tRNA(Gln) + L-glutamine + ATP + H2O = L-glutaminyl-tRNA(Gln) + L-glutamate + ADP + phosphate + H(+)</text>
        <dbReference type="Rhea" id="RHEA:17521"/>
        <dbReference type="Rhea" id="RHEA-COMP:9681"/>
        <dbReference type="Rhea" id="RHEA-COMP:9684"/>
        <dbReference type="ChEBI" id="CHEBI:15377"/>
        <dbReference type="ChEBI" id="CHEBI:15378"/>
        <dbReference type="ChEBI" id="CHEBI:29985"/>
        <dbReference type="ChEBI" id="CHEBI:30616"/>
        <dbReference type="ChEBI" id="CHEBI:43474"/>
        <dbReference type="ChEBI" id="CHEBI:58359"/>
        <dbReference type="ChEBI" id="CHEBI:78520"/>
        <dbReference type="ChEBI" id="CHEBI:78521"/>
        <dbReference type="ChEBI" id="CHEBI:456216"/>
    </reaction>
</comment>
<name>X0VBN2_9ZZZZ</name>
<evidence type="ECO:0000256" key="2">
    <source>
        <dbReference type="ARBA" id="ARBA00022741"/>
    </source>
</evidence>
<dbReference type="Gene3D" id="1.10.10.410">
    <property type="match status" value="1"/>
</dbReference>
<evidence type="ECO:0000259" key="7">
    <source>
        <dbReference type="SMART" id="SM00845"/>
    </source>
</evidence>
<feature type="domain" description="Asn/Gln amidotransferase" evidence="7">
    <location>
        <begin position="1"/>
        <end position="103"/>
    </location>
</feature>
<keyword evidence="1" id="KW-0436">Ligase</keyword>
<evidence type="ECO:0000256" key="1">
    <source>
        <dbReference type="ARBA" id="ARBA00022598"/>
    </source>
</evidence>
<evidence type="ECO:0000256" key="3">
    <source>
        <dbReference type="ARBA" id="ARBA00022840"/>
    </source>
</evidence>
<dbReference type="InterPro" id="IPR018027">
    <property type="entry name" value="Asn/Gln_amidotransferase"/>
</dbReference>
<evidence type="ECO:0000313" key="8">
    <source>
        <dbReference type="EMBL" id="GAG15484.1"/>
    </source>
</evidence>
<comment type="caution">
    <text evidence="8">The sequence shown here is derived from an EMBL/GenBank/DDBJ whole genome shotgun (WGS) entry which is preliminary data.</text>
</comment>
<keyword evidence="3" id="KW-0067">ATP-binding</keyword>
<organism evidence="8">
    <name type="scientific">marine sediment metagenome</name>
    <dbReference type="NCBI Taxonomy" id="412755"/>
    <lineage>
        <taxon>unclassified sequences</taxon>
        <taxon>metagenomes</taxon>
        <taxon>ecological metagenomes</taxon>
    </lineage>
</organism>
<dbReference type="SUPFAM" id="SSF89095">
    <property type="entry name" value="GatB/YqeY motif"/>
    <property type="match status" value="1"/>
</dbReference>
<evidence type="ECO:0000256" key="5">
    <source>
        <dbReference type="ARBA" id="ARBA00047380"/>
    </source>
</evidence>
<dbReference type="InterPro" id="IPR023168">
    <property type="entry name" value="GatB_Yqey_C_2"/>
</dbReference>
<dbReference type="GO" id="GO:0050567">
    <property type="term" value="F:glutaminyl-tRNA synthase (glutamine-hydrolyzing) activity"/>
    <property type="evidence" value="ECO:0007669"/>
    <property type="project" value="TreeGrafter"/>
</dbReference>
<dbReference type="FunFam" id="1.10.10.410:FF:000001">
    <property type="entry name" value="Aspartyl/glutamyl-tRNA(Asn/Gln) amidotransferase subunit B"/>
    <property type="match status" value="1"/>
</dbReference>
<evidence type="ECO:0000256" key="4">
    <source>
        <dbReference type="ARBA" id="ARBA00022917"/>
    </source>
</evidence>
<dbReference type="PANTHER" id="PTHR11659">
    <property type="entry name" value="GLUTAMYL-TRNA GLN AMIDOTRANSFERASE SUBUNIT B MITOCHONDRIAL AND PROKARYOTIC PET112-RELATED"/>
    <property type="match status" value="1"/>
</dbReference>
<dbReference type="GO" id="GO:0070681">
    <property type="term" value="P:glutaminyl-tRNAGln biosynthesis via transamidation"/>
    <property type="evidence" value="ECO:0007669"/>
    <property type="project" value="TreeGrafter"/>
</dbReference>
<dbReference type="AlphaFoldDB" id="X0VBN2"/>
<dbReference type="InterPro" id="IPR017959">
    <property type="entry name" value="Asn/Gln-tRNA_amidoTrfase_suB/E"/>
</dbReference>
<gene>
    <name evidence="8" type="ORF">S01H1_57886</name>
</gene>
<dbReference type="EMBL" id="BARS01037781">
    <property type="protein sequence ID" value="GAG15484.1"/>
    <property type="molecule type" value="Genomic_DNA"/>
</dbReference>
<sequence length="104" mass="11644">VDLLKLIENKIITDTVAQKILEKLVEKPFDVNEYVKKQGLEAVSDLKELESICKNAIKQAPQAVEEFKAGKEKALNFIVGIVMRETKGKASPPEVLKVLKKLIK</sequence>
<reference evidence="8" key="1">
    <citation type="journal article" date="2014" name="Front. Microbiol.">
        <title>High frequency of phylogenetically diverse reductive dehalogenase-homologous genes in deep subseafloor sedimentary metagenomes.</title>
        <authorList>
            <person name="Kawai M."/>
            <person name="Futagami T."/>
            <person name="Toyoda A."/>
            <person name="Takaki Y."/>
            <person name="Nishi S."/>
            <person name="Hori S."/>
            <person name="Arai W."/>
            <person name="Tsubouchi T."/>
            <person name="Morono Y."/>
            <person name="Uchiyama I."/>
            <person name="Ito T."/>
            <person name="Fujiyama A."/>
            <person name="Inagaki F."/>
            <person name="Takami H."/>
        </authorList>
    </citation>
    <scope>NUCLEOTIDE SEQUENCE</scope>
    <source>
        <strain evidence="8">Expedition CK06-06</strain>
    </source>
</reference>
<comment type="catalytic activity">
    <reaction evidence="5">
        <text>L-aspartyl-tRNA(Asn) + L-glutamine + ATP + H2O = L-asparaginyl-tRNA(Asn) + L-glutamate + ADP + phosphate + 2 H(+)</text>
        <dbReference type="Rhea" id="RHEA:14513"/>
        <dbReference type="Rhea" id="RHEA-COMP:9674"/>
        <dbReference type="Rhea" id="RHEA-COMP:9677"/>
        <dbReference type="ChEBI" id="CHEBI:15377"/>
        <dbReference type="ChEBI" id="CHEBI:15378"/>
        <dbReference type="ChEBI" id="CHEBI:29985"/>
        <dbReference type="ChEBI" id="CHEBI:30616"/>
        <dbReference type="ChEBI" id="CHEBI:43474"/>
        <dbReference type="ChEBI" id="CHEBI:58359"/>
        <dbReference type="ChEBI" id="CHEBI:78515"/>
        <dbReference type="ChEBI" id="CHEBI:78516"/>
        <dbReference type="ChEBI" id="CHEBI:456216"/>
    </reaction>
</comment>
<keyword evidence="2" id="KW-0547">Nucleotide-binding</keyword>
<evidence type="ECO:0000256" key="6">
    <source>
        <dbReference type="ARBA" id="ARBA00047913"/>
    </source>
</evidence>
<dbReference type="PANTHER" id="PTHR11659:SF0">
    <property type="entry name" value="GLUTAMYL-TRNA(GLN) AMIDOTRANSFERASE SUBUNIT B, MITOCHONDRIAL"/>
    <property type="match status" value="1"/>
</dbReference>
<proteinExistence type="predicted"/>